<evidence type="ECO:0000313" key="3">
    <source>
        <dbReference type="EMBL" id="MFD2171981.1"/>
    </source>
</evidence>
<dbReference type="RefSeq" id="WP_386049249.1">
    <property type="nucleotide sequence ID" value="NZ_JBHUIO010000011.1"/>
</dbReference>
<reference evidence="4" key="1">
    <citation type="journal article" date="2019" name="Int. J. Syst. Evol. Microbiol.">
        <title>The Global Catalogue of Microorganisms (GCM) 10K type strain sequencing project: providing services to taxonomists for standard genome sequencing and annotation.</title>
        <authorList>
            <consortium name="The Broad Institute Genomics Platform"/>
            <consortium name="The Broad Institute Genome Sequencing Center for Infectious Disease"/>
            <person name="Wu L."/>
            <person name="Ma J."/>
        </authorList>
    </citation>
    <scope>NUCLEOTIDE SEQUENCE [LARGE SCALE GENOMIC DNA]</scope>
    <source>
        <strain evidence="4">CGMCC 1.13574</strain>
    </source>
</reference>
<comment type="similarity">
    <text evidence="1">Belongs to the NAD(P)-dependent epimerase/dehydratase family.</text>
</comment>
<gene>
    <name evidence="3" type="ORF">ACFSOY_18615</name>
</gene>
<proteinExistence type="inferred from homology"/>
<name>A0ABW5A2E5_9BACL</name>
<evidence type="ECO:0000256" key="1">
    <source>
        <dbReference type="ARBA" id="ARBA00007637"/>
    </source>
</evidence>
<evidence type="ECO:0000313" key="4">
    <source>
        <dbReference type="Proteomes" id="UP001597343"/>
    </source>
</evidence>
<dbReference type="Proteomes" id="UP001597343">
    <property type="component" value="Unassembled WGS sequence"/>
</dbReference>
<dbReference type="Gene3D" id="3.90.25.10">
    <property type="entry name" value="UDP-galactose 4-epimerase, domain 1"/>
    <property type="match status" value="1"/>
</dbReference>
<dbReference type="PANTHER" id="PTHR43000">
    <property type="entry name" value="DTDP-D-GLUCOSE 4,6-DEHYDRATASE-RELATED"/>
    <property type="match status" value="1"/>
</dbReference>
<protein>
    <submittedName>
        <fullName evidence="3">NAD-dependent epimerase/dehydratase family protein</fullName>
    </submittedName>
</protein>
<sequence length="308" mass="34149">MKILVTGGAGFAGSHIVDRLIEAGHEVVVIDNLFTGSKDNLNPQAKFFQMDINDPSLHDLIEAERIEAISHHAAQIKVPLSIKEPRLDAQINIMGTINLLEASRKFGLRFVFAASAAMYGTPEYLPIDEEHPMKPLSFYGLSKKVDEEYIRMYGEQYGLSYAILRYANIYGPRQGRYGEGGVVSIFLEQMIKGEELMIEGDGGATRDYIYIEDVADANLIALTSDRSMTVNISTATQVSVNELYREMKRLTGYAQEAVHGPARIGDIYHSSMCNQKAAAELEWKPKTSLAEGLAKTIAWGRSVYGDQT</sequence>
<evidence type="ECO:0000259" key="2">
    <source>
        <dbReference type="Pfam" id="PF01370"/>
    </source>
</evidence>
<comment type="caution">
    <text evidence="3">The sequence shown here is derived from an EMBL/GenBank/DDBJ whole genome shotgun (WGS) entry which is preliminary data.</text>
</comment>
<keyword evidence="4" id="KW-1185">Reference proteome</keyword>
<dbReference type="EMBL" id="JBHUIO010000011">
    <property type="protein sequence ID" value="MFD2171981.1"/>
    <property type="molecule type" value="Genomic_DNA"/>
</dbReference>
<organism evidence="3 4">
    <name type="scientific">Tumebacillus lipolyticus</name>
    <dbReference type="NCBI Taxonomy" id="1280370"/>
    <lineage>
        <taxon>Bacteria</taxon>
        <taxon>Bacillati</taxon>
        <taxon>Bacillota</taxon>
        <taxon>Bacilli</taxon>
        <taxon>Bacillales</taxon>
        <taxon>Alicyclobacillaceae</taxon>
        <taxon>Tumebacillus</taxon>
    </lineage>
</organism>
<dbReference type="InterPro" id="IPR036291">
    <property type="entry name" value="NAD(P)-bd_dom_sf"/>
</dbReference>
<dbReference type="InterPro" id="IPR001509">
    <property type="entry name" value="Epimerase_deHydtase"/>
</dbReference>
<dbReference type="Gene3D" id="3.40.50.720">
    <property type="entry name" value="NAD(P)-binding Rossmann-like Domain"/>
    <property type="match status" value="1"/>
</dbReference>
<dbReference type="Pfam" id="PF01370">
    <property type="entry name" value="Epimerase"/>
    <property type="match status" value="1"/>
</dbReference>
<accession>A0ABW5A2E5</accession>
<feature type="domain" description="NAD-dependent epimerase/dehydratase" evidence="2">
    <location>
        <begin position="3"/>
        <end position="231"/>
    </location>
</feature>
<dbReference type="SUPFAM" id="SSF51735">
    <property type="entry name" value="NAD(P)-binding Rossmann-fold domains"/>
    <property type="match status" value="1"/>
</dbReference>